<proteinExistence type="predicted"/>
<comment type="caution">
    <text evidence="3">The sequence shown here is derived from an EMBL/GenBank/DDBJ whole genome shotgun (WGS) entry which is preliminary data.</text>
</comment>
<keyword evidence="1" id="KW-1133">Transmembrane helix</keyword>
<reference evidence="3 4" key="1">
    <citation type="submission" date="2016-08" db="EMBL/GenBank/DDBJ databases">
        <authorList>
            <person name="Seilhamer J.J."/>
        </authorList>
    </citation>
    <scope>NUCLEOTIDE SEQUENCE [LARGE SCALE GENOMIC DNA]</scope>
    <source>
        <strain evidence="3 4">PH27A</strain>
    </source>
</reference>
<dbReference type="InterPro" id="IPR051311">
    <property type="entry name" value="DedA_domain"/>
</dbReference>
<feature type="domain" description="VTT" evidence="2">
    <location>
        <begin position="25"/>
        <end position="134"/>
    </location>
</feature>
<evidence type="ECO:0000313" key="3">
    <source>
        <dbReference type="EMBL" id="ODC04922.1"/>
    </source>
</evidence>
<dbReference type="Pfam" id="PF09335">
    <property type="entry name" value="VTT_dom"/>
    <property type="match status" value="1"/>
</dbReference>
<dbReference type="InterPro" id="IPR032816">
    <property type="entry name" value="VTT_dom"/>
</dbReference>
<accession>A0A1E2VDI7</accession>
<protein>
    <recommendedName>
        <fullName evidence="2">VTT domain-containing protein</fullName>
    </recommendedName>
</protein>
<keyword evidence="1" id="KW-0472">Membrane</keyword>
<dbReference type="PANTHER" id="PTHR42709">
    <property type="entry name" value="ALKALINE PHOSPHATASE LIKE PROTEIN"/>
    <property type="match status" value="1"/>
</dbReference>
<dbReference type="AlphaFoldDB" id="A0A1E2VDI7"/>
<evidence type="ECO:0000313" key="4">
    <source>
        <dbReference type="Proteomes" id="UP000094291"/>
    </source>
</evidence>
<gene>
    <name evidence="3" type="ORF">BFW38_16670</name>
</gene>
<dbReference type="RefSeq" id="WP_068999906.1">
    <property type="nucleotide sequence ID" value="NZ_MDTQ01000001.1"/>
</dbReference>
<dbReference type="GO" id="GO:0005886">
    <property type="term" value="C:plasma membrane"/>
    <property type="evidence" value="ECO:0007669"/>
    <property type="project" value="UniProtKB-ARBA"/>
</dbReference>
<evidence type="ECO:0000259" key="2">
    <source>
        <dbReference type="Pfam" id="PF09335"/>
    </source>
</evidence>
<dbReference type="EMBL" id="MDTQ01000001">
    <property type="protein sequence ID" value="ODC04922.1"/>
    <property type="molecule type" value="Genomic_DNA"/>
</dbReference>
<evidence type="ECO:0000256" key="1">
    <source>
        <dbReference type="SAM" id="Phobius"/>
    </source>
</evidence>
<dbReference type="STRING" id="197479.BFW38_16670"/>
<name>A0A1E2VDI7_9GAMM</name>
<organism evidence="3 4">
    <name type="scientific">Terasakiispira papahanaumokuakeensis</name>
    <dbReference type="NCBI Taxonomy" id="197479"/>
    <lineage>
        <taxon>Bacteria</taxon>
        <taxon>Pseudomonadati</taxon>
        <taxon>Pseudomonadota</taxon>
        <taxon>Gammaproteobacteria</taxon>
        <taxon>Oceanospirillales</taxon>
        <taxon>Terasakiispira</taxon>
    </lineage>
</organism>
<sequence>MSVILSALGVASFLAATLLPGGSEVLLVTLQCQQSAPLWALWAVATCGNVAGSLVNWAIGRGVARIPATDSGRLGRYHRLAEALFERWGAVVLLLAWVPVIGDPLTAVAGWAKLPVGRFLFWVGIGKAARYGIIMAIAIEAGCGVGMGVQ</sequence>
<feature type="transmembrane region" description="Helical" evidence="1">
    <location>
        <begin position="119"/>
        <end position="139"/>
    </location>
</feature>
<keyword evidence="4" id="KW-1185">Reference proteome</keyword>
<dbReference type="PANTHER" id="PTHR42709:SF4">
    <property type="entry name" value="INNER MEMBRANE PROTEIN YQAA"/>
    <property type="match status" value="1"/>
</dbReference>
<keyword evidence="1" id="KW-0812">Transmembrane</keyword>
<dbReference type="Proteomes" id="UP000094291">
    <property type="component" value="Unassembled WGS sequence"/>
</dbReference>
<dbReference type="OrthoDB" id="9814483at2"/>
<feature type="transmembrane region" description="Helical" evidence="1">
    <location>
        <begin position="39"/>
        <end position="59"/>
    </location>
</feature>